<dbReference type="EMBL" id="BLXT01002535">
    <property type="protein sequence ID" value="GFN95810.1"/>
    <property type="molecule type" value="Genomic_DNA"/>
</dbReference>
<accession>A0AAV3Z938</accession>
<dbReference type="Proteomes" id="UP000735302">
    <property type="component" value="Unassembled WGS sequence"/>
</dbReference>
<reference evidence="1 2" key="1">
    <citation type="journal article" date="2021" name="Elife">
        <title>Chloroplast acquisition without the gene transfer in kleptoplastic sea slugs, Plakobranchus ocellatus.</title>
        <authorList>
            <person name="Maeda T."/>
            <person name="Takahashi S."/>
            <person name="Yoshida T."/>
            <person name="Shimamura S."/>
            <person name="Takaki Y."/>
            <person name="Nagai Y."/>
            <person name="Toyoda A."/>
            <person name="Suzuki Y."/>
            <person name="Arimoto A."/>
            <person name="Ishii H."/>
            <person name="Satoh N."/>
            <person name="Nishiyama T."/>
            <person name="Hasebe M."/>
            <person name="Maruyama T."/>
            <person name="Minagawa J."/>
            <person name="Obokata J."/>
            <person name="Shigenobu S."/>
        </authorList>
    </citation>
    <scope>NUCLEOTIDE SEQUENCE [LARGE SCALE GENOMIC DNA]</scope>
</reference>
<organism evidence="1 2">
    <name type="scientific">Plakobranchus ocellatus</name>
    <dbReference type="NCBI Taxonomy" id="259542"/>
    <lineage>
        <taxon>Eukaryota</taxon>
        <taxon>Metazoa</taxon>
        <taxon>Spiralia</taxon>
        <taxon>Lophotrochozoa</taxon>
        <taxon>Mollusca</taxon>
        <taxon>Gastropoda</taxon>
        <taxon>Heterobranchia</taxon>
        <taxon>Euthyneura</taxon>
        <taxon>Panpulmonata</taxon>
        <taxon>Sacoglossa</taxon>
        <taxon>Placobranchoidea</taxon>
        <taxon>Plakobranchidae</taxon>
        <taxon>Plakobranchus</taxon>
    </lineage>
</organism>
<proteinExistence type="predicted"/>
<comment type="caution">
    <text evidence="1">The sequence shown here is derived from an EMBL/GenBank/DDBJ whole genome shotgun (WGS) entry which is preliminary data.</text>
</comment>
<evidence type="ECO:0000313" key="2">
    <source>
        <dbReference type="Proteomes" id="UP000735302"/>
    </source>
</evidence>
<protein>
    <submittedName>
        <fullName evidence="1">Uncharacterized protein</fullName>
    </submittedName>
</protein>
<keyword evidence="2" id="KW-1185">Reference proteome</keyword>
<gene>
    <name evidence="1" type="ORF">PoB_002231600</name>
</gene>
<evidence type="ECO:0000313" key="1">
    <source>
        <dbReference type="EMBL" id="GFN95810.1"/>
    </source>
</evidence>
<dbReference type="AlphaFoldDB" id="A0AAV3Z938"/>
<name>A0AAV3Z938_9GAST</name>
<sequence length="151" mass="17769">MHYVLDNSNQNKFFFSNIARIKFVQCDNDGNQRIGEGRLHRPFFDALRSAPFLENPYHHPLAPCKALNQHHHYNHYHHDHHTITTTTTTIIITTTITTPQGTKSLSIKQVLKSDNHFFWQMRSKDNLSLVSSPSTQRQDGRQPLWHWWHCS</sequence>